<dbReference type="EMBL" id="LGUV01000392">
    <property type="protein sequence ID" value="KOG44200.1"/>
    <property type="molecule type" value="Genomic_DNA"/>
</dbReference>
<dbReference type="Pfam" id="PF14025">
    <property type="entry name" value="DUF4241"/>
    <property type="match status" value="1"/>
</dbReference>
<reference evidence="2" key="1">
    <citation type="submission" date="2015-07" db="EMBL/GenBank/DDBJ databases">
        <authorList>
            <consortium name="Consortium for Microbial Forensics and Genomics (microFORGE)"/>
            <person name="Knight B.M."/>
            <person name="Roberts D.P."/>
            <person name="Lin D."/>
            <person name="Hari K."/>
            <person name="Fletcher J."/>
            <person name="Melcher U."/>
            <person name="Blagden T."/>
            <person name="Winegar R.A."/>
        </authorList>
    </citation>
    <scope>NUCLEOTIDE SEQUENCE [LARGE SCALE GENOMIC DNA]</scope>
    <source>
        <strain evidence="2">NRRL B-1447</strain>
    </source>
</reference>
<dbReference type="PATRIC" id="fig|1961.12.peg.8178"/>
<protein>
    <recommendedName>
        <fullName evidence="3">DUF4241 domain-containing protein</fullName>
    </recommendedName>
</protein>
<dbReference type="OrthoDB" id="9789980at2"/>
<dbReference type="AlphaFoldDB" id="A0A0L8M1F9"/>
<sequence>MPMTPPDYAWHFTPGSAFAYEDGMTGTLVPVVVGDVTLPTGRVVACDPFVCLGQGEVEPFSVVVEPGRYRAEAAIATLVRPGAPLGPRPHTRVAAARLVIRDTPTASWEMAVDEGQDPAVLGEDEFYGYGVDAGTGCFYDAAADGSFPGTEDEEGAVWAAMEAVGDGPDVFLAEGQDGHTLAGFTSGWGDGCYPTWIGRDTEGRVTCFVTDFLVVPTALVPAA</sequence>
<gene>
    <name evidence="1" type="ORF">ADK75_37130</name>
</gene>
<dbReference type="InterPro" id="IPR025335">
    <property type="entry name" value="DUF4241"/>
</dbReference>
<dbReference type="Proteomes" id="UP000037084">
    <property type="component" value="Unassembled WGS sequence"/>
</dbReference>
<evidence type="ECO:0008006" key="3">
    <source>
        <dbReference type="Google" id="ProtNLM"/>
    </source>
</evidence>
<name>A0A0L8M1F9_STRVG</name>
<evidence type="ECO:0000313" key="2">
    <source>
        <dbReference type="Proteomes" id="UP000037084"/>
    </source>
</evidence>
<proteinExistence type="predicted"/>
<dbReference type="RefSeq" id="WP_053177539.1">
    <property type="nucleotide sequence ID" value="NZ_LGUV01000392.1"/>
</dbReference>
<accession>A0A0L8M1F9</accession>
<organism evidence="1 2">
    <name type="scientific">Streptomyces virginiae</name>
    <name type="common">Streptomyces cinnamonensis</name>
    <dbReference type="NCBI Taxonomy" id="1961"/>
    <lineage>
        <taxon>Bacteria</taxon>
        <taxon>Bacillati</taxon>
        <taxon>Actinomycetota</taxon>
        <taxon>Actinomycetes</taxon>
        <taxon>Kitasatosporales</taxon>
        <taxon>Streptomycetaceae</taxon>
        <taxon>Streptomyces</taxon>
    </lineage>
</organism>
<comment type="caution">
    <text evidence="1">The sequence shown here is derived from an EMBL/GenBank/DDBJ whole genome shotgun (WGS) entry which is preliminary data.</text>
</comment>
<evidence type="ECO:0000313" key="1">
    <source>
        <dbReference type="EMBL" id="KOG44200.1"/>
    </source>
</evidence>